<dbReference type="Pfam" id="PF14035">
    <property type="entry name" value="YlzJ"/>
    <property type="match status" value="1"/>
</dbReference>
<protein>
    <submittedName>
        <fullName evidence="1">YlzJ-like family protein</fullName>
    </submittedName>
</protein>
<dbReference type="AlphaFoldDB" id="A0AAE3IPY1"/>
<keyword evidence="2" id="KW-1185">Reference proteome</keyword>
<dbReference type="RefSeq" id="WP_263071181.1">
    <property type="nucleotide sequence ID" value="NZ_JAOUSF010000001.1"/>
</dbReference>
<sequence>MILYTIIPQELIFETEQKALENKERFVHYQGIPVAIEPVNGNEVRVTKILSTDPTHYLNSNCFPGAVLSIWDGHFS</sequence>
<reference evidence="1" key="1">
    <citation type="submission" date="2022-10" db="EMBL/GenBank/DDBJ databases">
        <title>Description of Fervidibacillus gen. nov. in the family Fervidibacillaceae fam. nov. with two species, Fervidibacillus albus sp. nov., and Fervidibacillus halotolerans sp. nov., isolated from tidal flat sediments.</title>
        <authorList>
            <person name="Kwon K.K."/>
            <person name="Yang S.-H."/>
        </authorList>
    </citation>
    <scope>NUCLEOTIDE SEQUENCE</scope>
    <source>
        <strain evidence="1">JCM 19140</strain>
    </source>
</reference>
<gene>
    <name evidence="1" type="ORF">OEV98_00555</name>
</gene>
<evidence type="ECO:0000313" key="1">
    <source>
        <dbReference type="EMBL" id="MCU9612047.1"/>
    </source>
</evidence>
<dbReference type="EMBL" id="JAOUSF010000001">
    <property type="protein sequence ID" value="MCU9612047.1"/>
    <property type="molecule type" value="Genomic_DNA"/>
</dbReference>
<evidence type="ECO:0000313" key="2">
    <source>
        <dbReference type="Proteomes" id="UP001209318"/>
    </source>
</evidence>
<proteinExistence type="predicted"/>
<organism evidence="1 2">
    <name type="scientific">Perspicuibacillus lycopersici</name>
    <dbReference type="NCBI Taxonomy" id="1325689"/>
    <lineage>
        <taxon>Bacteria</taxon>
        <taxon>Bacillati</taxon>
        <taxon>Bacillota</taxon>
        <taxon>Bacilli</taxon>
        <taxon>Bacillales</taxon>
        <taxon>Bacillaceae</taxon>
        <taxon>Perspicuibacillus</taxon>
    </lineage>
</organism>
<comment type="caution">
    <text evidence="1">The sequence shown here is derived from an EMBL/GenBank/DDBJ whole genome shotgun (WGS) entry which is preliminary data.</text>
</comment>
<accession>A0AAE3IPY1</accession>
<dbReference type="Proteomes" id="UP001209318">
    <property type="component" value="Unassembled WGS sequence"/>
</dbReference>
<dbReference type="InterPro" id="IPR025619">
    <property type="entry name" value="YlzJ"/>
</dbReference>
<name>A0AAE3IPY1_9BACI</name>